<dbReference type="Proteomes" id="UP001055811">
    <property type="component" value="Linkage Group LG03"/>
</dbReference>
<reference evidence="2" key="1">
    <citation type="journal article" date="2022" name="Mol. Ecol. Resour.">
        <title>The genomes of chicory, endive, great burdock and yacon provide insights into Asteraceae palaeo-polyploidization history and plant inulin production.</title>
        <authorList>
            <person name="Fan W."/>
            <person name="Wang S."/>
            <person name="Wang H."/>
            <person name="Wang A."/>
            <person name="Jiang F."/>
            <person name="Liu H."/>
            <person name="Zhao H."/>
            <person name="Xu D."/>
            <person name="Zhang Y."/>
        </authorList>
    </citation>
    <scope>NUCLEOTIDE SEQUENCE [LARGE SCALE GENOMIC DNA]</scope>
    <source>
        <strain evidence="2">cv. Punajuju</strain>
    </source>
</reference>
<protein>
    <submittedName>
        <fullName evidence="1">Uncharacterized protein</fullName>
    </submittedName>
</protein>
<organism evidence="1 2">
    <name type="scientific">Cichorium intybus</name>
    <name type="common">Chicory</name>
    <dbReference type="NCBI Taxonomy" id="13427"/>
    <lineage>
        <taxon>Eukaryota</taxon>
        <taxon>Viridiplantae</taxon>
        <taxon>Streptophyta</taxon>
        <taxon>Embryophyta</taxon>
        <taxon>Tracheophyta</taxon>
        <taxon>Spermatophyta</taxon>
        <taxon>Magnoliopsida</taxon>
        <taxon>eudicotyledons</taxon>
        <taxon>Gunneridae</taxon>
        <taxon>Pentapetalae</taxon>
        <taxon>asterids</taxon>
        <taxon>campanulids</taxon>
        <taxon>Asterales</taxon>
        <taxon>Asteraceae</taxon>
        <taxon>Cichorioideae</taxon>
        <taxon>Cichorieae</taxon>
        <taxon>Cichoriinae</taxon>
        <taxon>Cichorium</taxon>
    </lineage>
</organism>
<dbReference type="EMBL" id="CM042011">
    <property type="protein sequence ID" value="KAI3767920.1"/>
    <property type="molecule type" value="Genomic_DNA"/>
</dbReference>
<name>A0ACB9FAE5_CICIN</name>
<reference evidence="1 2" key="2">
    <citation type="journal article" date="2022" name="Mol. Ecol. Resour.">
        <title>The genomes of chicory, endive, great burdock and yacon provide insights into Asteraceae paleo-polyploidization history and plant inulin production.</title>
        <authorList>
            <person name="Fan W."/>
            <person name="Wang S."/>
            <person name="Wang H."/>
            <person name="Wang A."/>
            <person name="Jiang F."/>
            <person name="Liu H."/>
            <person name="Zhao H."/>
            <person name="Xu D."/>
            <person name="Zhang Y."/>
        </authorList>
    </citation>
    <scope>NUCLEOTIDE SEQUENCE [LARGE SCALE GENOMIC DNA]</scope>
    <source>
        <strain evidence="2">cv. Punajuju</strain>
        <tissue evidence="1">Leaves</tissue>
    </source>
</reference>
<sequence length="344" mass="38300">MAEVIVMMEVGSNGVALITISNSPVNALAVPSKNGRFYGGFGMNVFQKVHKKGEISQLPYLDAKKPIVAVVQGLALNGGLELAMVCSFWMPCPCCSSKSSTCLPELSLGVIPGFGGTQRLPRLLGLSKAIDMMLTSKPIISEEGAKLGLIDAIVPPQELLKVARKWALDIAEARKPWVRSLHRTDKIGSLSEAREIINGVLKSSKKRGLSLEEKTEKMLQIFYDSHDFYLLRELENLGPRKGVISQSVKDVVQTLMDDDLVSKDKIETSLRNVSKKLDSELEINNKTHLQLVEKKGRHDSRRRLKLPMKQQTDAHEAANRWTGQWCSNNFPQRNIFTLRRLSLP</sequence>
<proteinExistence type="predicted"/>
<gene>
    <name evidence="1" type="ORF">L2E82_18349</name>
</gene>
<keyword evidence="2" id="KW-1185">Reference proteome</keyword>
<accession>A0ACB9FAE5</accession>
<evidence type="ECO:0000313" key="2">
    <source>
        <dbReference type="Proteomes" id="UP001055811"/>
    </source>
</evidence>
<comment type="caution">
    <text evidence="1">The sequence shown here is derived from an EMBL/GenBank/DDBJ whole genome shotgun (WGS) entry which is preliminary data.</text>
</comment>
<evidence type="ECO:0000313" key="1">
    <source>
        <dbReference type="EMBL" id="KAI3767920.1"/>
    </source>
</evidence>